<evidence type="ECO:0000256" key="1">
    <source>
        <dbReference type="SAM" id="MobiDB-lite"/>
    </source>
</evidence>
<protein>
    <recommendedName>
        <fullName evidence="5">Transmembrane protein</fullName>
    </recommendedName>
</protein>
<feature type="compositionally biased region" description="Polar residues" evidence="1">
    <location>
        <begin position="238"/>
        <end position="252"/>
    </location>
</feature>
<keyword evidence="4" id="KW-1185">Reference proteome</keyword>
<feature type="compositionally biased region" description="Low complexity" evidence="1">
    <location>
        <begin position="205"/>
        <end position="225"/>
    </location>
</feature>
<dbReference type="AlphaFoldDB" id="A0A842JEL7"/>
<reference evidence="3 4" key="1">
    <citation type="submission" date="2020-08" db="EMBL/GenBank/DDBJ databases">
        <authorList>
            <person name="Liu C."/>
            <person name="Sun Q."/>
        </authorList>
    </citation>
    <scope>NUCLEOTIDE SEQUENCE [LARGE SCALE GENOMIC DNA]</scope>
    <source>
        <strain evidence="3 4">N22</strain>
    </source>
</reference>
<feature type="transmembrane region" description="Helical" evidence="2">
    <location>
        <begin position="156"/>
        <end position="178"/>
    </location>
</feature>
<accession>A0A842JEL7</accession>
<dbReference type="Proteomes" id="UP000587396">
    <property type="component" value="Unassembled WGS sequence"/>
</dbReference>
<feature type="transmembrane region" description="Helical" evidence="2">
    <location>
        <begin position="114"/>
        <end position="144"/>
    </location>
</feature>
<dbReference type="Pfam" id="PF20357">
    <property type="entry name" value="DUF6652"/>
    <property type="match status" value="1"/>
</dbReference>
<evidence type="ECO:0008006" key="5">
    <source>
        <dbReference type="Google" id="ProtNLM"/>
    </source>
</evidence>
<proteinExistence type="predicted"/>
<keyword evidence="2" id="KW-0812">Transmembrane</keyword>
<dbReference type="InterPro" id="IPR046594">
    <property type="entry name" value="DUF6652"/>
</dbReference>
<feature type="transmembrane region" description="Helical" evidence="2">
    <location>
        <begin position="12"/>
        <end position="33"/>
    </location>
</feature>
<sequence length="252" mass="26684">MESTRHPLRWIAPIAYVASLDGFLVLAGLASTFDPDSTGMFDAGFAVLSFCALAAFVASVVQCIVLYARKADDRLAFSRRAMLLAKLGLIPFFCLGGLIMMFLLLLSLHPVLAVVGWVSVPIALTVGWITMMGGSLWAIAYAGGLRAERRISTGECVAHITLQLFFFADVVDAIVLFVRGRKREKGGMEPAGSGTPFGAAPPNQPGGFAPPYSPGAAPAAQACPTSYPPTSPPAYPQAISTPHPSDQTQNQR</sequence>
<keyword evidence="2" id="KW-1133">Transmembrane helix</keyword>
<dbReference type="EMBL" id="JACMSE010000001">
    <property type="protein sequence ID" value="MBC2888315.1"/>
    <property type="molecule type" value="Genomic_DNA"/>
</dbReference>
<name>A0A842JEL7_9ACTN</name>
<feature type="compositionally biased region" description="Pro residues" evidence="1">
    <location>
        <begin position="226"/>
        <end position="235"/>
    </location>
</feature>
<keyword evidence="2" id="KW-0472">Membrane</keyword>
<evidence type="ECO:0000313" key="3">
    <source>
        <dbReference type="EMBL" id="MBC2888315.1"/>
    </source>
</evidence>
<feature type="transmembrane region" description="Helical" evidence="2">
    <location>
        <begin position="89"/>
        <end position="108"/>
    </location>
</feature>
<organism evidence="3 4">
    <name type="scientific">Gordonibacter massiliensis</name>
    <name type="common">ex Traore et al. 2017</name>
    <dbReference type="NCBI Taxonomy" id="1841863"/>
    <lineage>
        <taxon>Bacteria</taxon>
        <taxon>Bacillati</taxon>
        <taxon>Actinomycetota</taxon>
        <taxon>Coriobacteriia</taxon>
        <taxon>Eggerthellales</taxon>
        <taxon>Eggerthellaceae</taxon>
        <taxon>Gordonibacter</taxon>
    </lineage>
</organism>
<feature type="region of interest" description="Disordered" evidence="1">
    <location>
        <begin position="184"/>
        <end position="252"/>
    </location>
</feature>
<gene>
    <name evidence="3" type="ORF">H7313_02980</name>
</gene>
<evidence type="ECO:0000313" key="4">
    <source>
        <dbReference type="Proteomes" id="UP000587396"/>
    </source>
</evidence>
<dbReference type="RefSeq" id="WP_185904260.1">
    <property type="nucleotide sequence ID" value="NZ_JACMSE010000001.1"/>
</dbReference>
<evidence type="ECO:0000256" key="2">
    <source>
        <dbReference type="SAM" id="Phobius"/>
    </source>
</evidence>
<comment type="caution">
    <text evidence="3">The sequence shown here is derived from an EMBL/GenBank/DDBJ whole genome shotgun (WGS) entry which is preliminary data.</text>
</comment>
<feature type="transmembrane region" description="Helical" evidence="2">
    <location>
        <begin position="45"/>
        <end position="68"/>
    </location>
</feature>